<accession>A0A0F9TLU0</accession>
<dbReference type="InterPro" id="IPR036052">
    <property type="entry name" value="TrpB-like_PALP_sf"/>
</dbReference>
<organism evidence="2">
    <name type="scientific">marine sediment metagenome</name>
    <dbReference type="NCBI Taxonomy" id="412755"/>
    <lineage>
        <taxon>unclassified sequences</taxon>
        <taxon>metagenomes</taxon>
        <taxon>ecological metagenomes</taxon>
    </lineage>
</organism>
<proteinExistence type="predicted"/>
<protein>
    <recommendedName>
        <fullName evidence="1">Tryptophan synthase beta chain-like PALP domain-containing protein</fullName>
    </recommendedName>
</protein>
<dbReference type="NCBIfam" id="NF004996">
    <property type="entry name" value="PRK06381.1"/>
    <property type="match status" value="1"/>
</dbReference>
<sequence>MDLKDGVKTSENKVSAEAESLGELVRDSKKSLVDRLESYEDIINLEVGDTRLQRAKTLEREFGIRQLYIKYEGDNPTGTQKDRIAFAQVYDALRREFEAVALATCGNYGVAMALAANLAGIKCKIYIPETYHTERVSEMEGLQAEIIRLPGSYEDVVTASSELAKKNGWYDANPGGSNTPLQISAYSQIALEIFEELGDAPEYCAVPVSNGTLFAGIYRGFVSLYKRGKTSRIPKMIAASSTRKNPIVQSFLHGLDYCKDLDPDSIKETKYNEPLINWHSFDGEEALYALKESKGEAFNISDKKLREMTAILAKKEGFRILPAATAGLIALLELDSKMNFEPGRYVAVLTAKN</sequence>
<dbReference type="PANTHER" id="PTHR10314">
    <property type="entry name" value="CYSTATHIONINE BETA-SYNTHASE"/>
    <property type="match status" value="1"/>
</dbReference>
<gene>
    <name evidence="2" type="ORF">LCGC14_0713660</name>
</gene>
<dbReference type="Pfam" id="PF00291">
    <property type="entry name" value="PALP"/>
    <property type="match status" value="1"/>
</dbReference>
<dbReference type="InterPro" id="IPR050214">
    <property type="entry name" value="Cys_Synth/Cystath_Beta-Synth"/>
</dbReference>
<reference evidence="2" key="1">
    <citation type="journal article" date="2015" name="Nature">
        <title>Complex archaea that bridge the gap between prokaryotes and eukaryotes.</title>
        <authorList>
            <person name="Spang A."/>
            <person name="Saw J.H."/>
            <person name="Jorgensen S.L."/>
            <person name="Zaremba-Niedzwiedzka K."/>
            <person name="Martijn J."/>
            <person name="Lind A.E."/>
            <person name="van Eijk R."/>
            <person name="Schleper C."/>
            <person name="Guy L."/>
            <person name="Ettema T.J."/>
        </authorList>
    </citation>
    <scope>NUCLEOTIDE SEQUENCE</scope>
</reference>
<comment type="caution">
    <text evidence="2">The sequence shown here is derived from an EMBL/GenBank/DDBJ whole genome shotgun (WGS) entry which is preliminary data.</text>
</comment>
<dbReference type="SUPFAM" id="SSF53686">
    <property type="entry name" value="Tryptophan synthase beta subunit-like PLP-dependent enzymes"/>
    <property type="match status" value="1"/>
</dbReference>
<feature type="domain" description="Tryptophan synthase beta chain-like PALP" evidence="1">
    <location>
        <begin position="44"/>
        <end position="350"/>
    </location>
</feature>
<dbReference type="EMBL" id="LAZR01001583">
    <property type="protein sequence ID" value="KKN42398.1"/>
    <property type="molecule type" value="Genomic_DNA"/>
</dbReference>
<dbReference type="Gene3D" id="3.40.50.1100">
    <property type="match status" value="2"/>
</dbReference>
<evidence type="ECO:0000313" key="2">
    <source>
        <dbReference type="EMBL" id="KKN42398.1"/>
    </source>
</evidence>
<dbReference type="InterPro" id="IPR001926">
    <property type="entry name" value="TrpB-like_PALP"/>
</dbReference>
<name>A0A0F9TLU0_9ZZZZ</name>
<evidence type="ECO:0000259" key="1">
    <source>
        <dbReference type="Pfam" id="PF00291"/>
    </source>
</evidence>
<dbReference type="AlphaFoldDB" id="A0A0F9TLU0"/>